<keyword evidence="3" id="KW-1185">Reference proteome</keyword>
<sequence length="159" mass="17072">MNSRQSSSEQFMQYLKSVGGSEADVAGASYVVSDADTVESVVSALRMEQQQHGSAAKDPSFLHALAQVMVSRRDERDPGHHAGASQSGEYQLDIHFSAGNNTREGIPEKDIDDAQAWARQRIESEGAEFGAIYFPAGGDGAPGTGALVSSYDRSVGWYR</sequence>
<dbReference type="EMBL" id="BMKU01000005">
    <property type="protein sequence ID" value="GGG96311.1"/>
    <property type="molecule type" value="Genomic_DNA"/>
</dbReference>
<dbReference type="Proteomes" id="UP000596938">
    <property type="component" value="Unassembled WGS sequence"/>
</dbReference>
<reference evidence="3" key="1">
    <citation type="journal article" date="2019" name="Int. J. Syst. Evol. Microbiol.">
        <title>The Global Catalogue of Microorganisms (GCM) 10K type strain sequencing project: providing services to taxonomists for standard genome sequencing and annotation.</title>
        <authorList>
            <consortium name="The Broad Institute Genomics Platform"/>
            <consortium name="The Broad Institute Genome Sequencing Center for Infectious Disease"/>
            <person name="Wu L."/>
            <person name="Ma J."/>
        </authorList>
    </citation>
    <scope>NUCLEOTIDE SEQUENCE [LARGE SCALE GENOMIC DNA]</scope>
    <source>
        <strain evidence="3">CGMCC 1.1927</strain>
    </source>
</reference>
<gene>
    <name evidence="2" type="ORF">GCM10011577_19340</name>
</gene>
<name>A0ABQ1XKQ0_9MICC</name>
<protein>
    <submittedName>
        <fullName evidence="2">Uncharacterized protein</fullName>
    </submittedName>
</protein>
<proteinExistence type="predicted"/>
<evidence type="ECO:0000256" key="1">
    <source>
        <dbReference type="SAM" id="MobiDB-lite"/>
    </source>
</evidence>
<evidence type="ECO:0000313" key="3">
    <source>
        <dbReference type="Proteomes" id="UP000596938"/>
    </source>
</evidence>
<evidence type="ECO:0000313" key="2">
    <source>
        <dbReference type="EMBL" id="GGG96311.1"/>
    </source>
</evidence>
<feature type="region of interest" description="Disordered" evidence="1">
    <location>
        <begin position="72"/>
        <end position="91"/>
    </location>
</feature>
<dbReference type="RefSeq" id="WP_188728536.1">
    <property type="nucleotide sequence ID" value="NZ_BAAAWV010000001.1"/>
</dbReference>
<organism evidence="2 3">
    <name type="scientific">Pseudarthrobacter polychromogenes</name>
    <dbReference type="NCBI Taxonomy" id="1676"/>
    <lineage>
        <taxon>Bacteria</taxon>
        <taxon>Bacillati</taxon>
        <taxon>Actinomycetota</taxon>
        <taxon>Actinomycetes</taxon>
        <taxon>Micrococcales</taxon>
        <taxon>Micrococcaceae</taxon>
        <taxon>Pseudarthrobacter</taxon>
    </lineage>
</organism>
<accession>A0ABQ1XKQ0</accession>
<comment type="caution">
    <text evidence="2">The sequence shown here is derived from an EMBL/GenBank/DDBJ whole genome shotgun (WGS) entry which is preliminary data.</text>
</comment>